<name>A0ABV0XTZ0_9TELE</name>
<organism evidence="1 2">
    <name type="scientific">Ameca splendens</name>
    <dbReference type="NCBI Taxonomy" id="208324"/>
    <lineage>
        <taxon>Eukaryota</taxon>
        <taxon>Metazoa</taxon>
        <taxon>Chordata</taxon>
        <taxon>Craniata</taxon>
        <taxon>Vertebrata</taxon>
        <taxon>Euteleostomi</taxon>
        <taxon>Actinopterygii</taxon>
        <taxon>Neopterygii</taxon>
        <taxon>Teleostei</taxon>
        <taxon>Neoteleostei</taxon>
        <taxon>Acanthomorphata</taxon>
        <taxon>Ovalentaria</taxon>
        <taxon>Atherinomorphae</taxon>
        <taxon>Cyprinodontiformes</taxon>
        <taxon>Goodeidae</taxon>
        <taxon>Ameca</taxon>
    </lineage>
</organism>
<comment type="caution">
    <text evidence="1">The sequence shown here is derived from an EMBL/GenBank/DDBJ whole genome shotgun (WGS) entry which is preliminary data.</text>
</comment>
<dbReference type="Proteomes" id="UP001469553">
    <property type="component" value="Unassembled WGS sequence"/>
</dbReference>
<keyword evidence="2" id="KW-1185">Reference proteome</keyword>
<reference evidence="1 2" key="1">
    <citation type="submission" date="2021-06" db="EMBL/GenBank/DDBJ databases">
        <authorList>
            <person name="Palmer J.M."/>
        </authorList>
    </citation>
    <scope>NUCLEOTIDE SEQUENCE [LARGE SCALE GENOMIC DNA]</scope>
    <source>
        <strain evidence="1 2">AS_MEX2019</strain>
        <tissue evidence="1">Muscle</tissue>
    </source>
</reference>
<protein>
    <submittedName>
        <fullName evidence="1">Uncharacterized protein</fullName>
    </submittedName>
</protein>
<gene>
    <name evidence="1" type="ORF">AMECASPLE_025077</name>
</gene>
<evidence type="ECO:0000313" key="1">
    <source>
        <dbReference type="EMBL" id="MEQ2284780.1"/>
    </source>
</evidence>
<sequence length="114" mass="13315">MFSGKDGNLENMKKLQAPGEAIRGGKKKKKRILTGQNKNHRNRNDVWFCWEKIVLCSVKVTYNFVWRQQKTSLGVLPESSTLQQVSILDIHWEIIKSFIHIYSPFMHKEAIIQT</sequence>
<accession>A0ABV0XTZ0</accession>
<evidence type="ECO:0000313" key="2">
    <source>
        <dbReference type="Proteomes" id="UP001469553"/>
    </source>
</evidence>
<dbReference type="EMBL" id="JAHRIP010011844">
    <property type="protein sequence ID" value="MEQ2284780.1"/>
    <property type="molecule type" value="Genomic_DNA"/>
</dbReference>
<proteinExistence type="predicted"/>